<dbReference type="AlphaFoldDB" id="A0A4Y5R126"/>
<dbReference type="Gene3D" id="3.20.20.70">
    <property type="entry name" value="Aldolase class I"/>
    <property type="match status" value="1"/>
</dbReference>
<dbReference type="Pfam" id="PF03060">
    <property type="entry name" value="NMO"/>
    <property type="match status" value="1"/>
</dbReference>
<dbReference type="NCBIfam" id="TIGR00128">
    <property type="entry name" value="fabD"/>
    <property type="match status" value="1"/>
</dbReference>
<sequence length="751" mass="84600">MKAYVFPGQGSQKKGMGEELFDEFPELVERSDQVLGYSIKELCLEDKEEKLDNTQYTQPALYVVEALSYLKKIKEENVKPDYIAGHSLGEYVALFAAGVFDFATGLKLIKKRSQLMAQVSGGGMAAVVGMSEDEVKRVLEKNHLNMIDLANINTPSQIVISGYKKDIEDAKQVFMFEGASNYVLLNVSGAFHSRYMKKVAKEFDTYISQFTFNDFEIPVISNLKARPYKNNQIKNVLVKQMYNSVKWVESIRYLMGKGVEDIVQVGPSNVLTSMIRQIKEKSTPLIVNDEEATVQKSGETTVNLAEKFGSEQFKKNYNLNYAYIAGAMYRGVSSKELVVAMGKAGFMAFLGTGGLPIDEIEESIQYIQAELLHGEAYGMNLLCNAHNPEKEDELIKLYIKYDIRNFEASAYMSMTLALVKLRINGITKDDTGNIIIKHRIIAKVSRPEIAEQFLSAPPERIVKKLLENGEITKEEAELAVYISMADDICVEADSGGHTDQGVGYVILPTIQKLRDEIAKKNSYKNRVRVGLAGGIGTPAAVASAFLMGADFVVTGSINQCTVEAGTSEVVKDMLEKINIQDTAYAPAGDMFEMGAIVQVLKRGVFFPARANKLYELYKNHNSISEIDFDTQERIQKKYFKRNFEEVYSEVKKYTNSLKIEKAERDPKYKMALIFKWYFRYTTQLALHGDDKLKVDYQVHCGPALGAFNQWVKGTELESWKNRHVDKIAIKLLEEAMELLESQSKRILNEEI</sequence>
<evidence type="ECO:0000256" key="1">
    <source>
        <dbReference type="ARBA" id="ARBA00013258"/>
    </source>
</evidence>
<dbReference type="EC" id="2.3.1.39" evidence="1"/>
<keyword evidence="3" id="KW-0012">Acyltransferase</keyword>
<evidence type="ECO:0000256" key="4">
    <source>
        <dbReference type="ARBA" id="ARBA00048462"/>
    </source>
</evidence>
<dbReference type="InterPro" id="IPR016036">
    <property type="entry name" value="Malonyl_transacylase_ACP-bd"/>
</dbReference>
<dbReference type="PANTHER" id="PTHR42681">
    <property type="entry name" value="MALONYL-COA-ACYL CARRIER PROTEIN TRANSACYLASE, MITOCHONDRIAL"/>
    <property type="match status" value="1"/>
</dbReference>
<dbReference type="CDD" id="cd04742">
    <property type="entry name" value="NPD_FabD"/>
    <property type="match status" value="1"/>
</dbReference>
<dbReference type="InterPro" id="IPR001227">
    <property type="entry name" value="Ac_transferase_dom_sf"/>
</dbReference>
<organism evidence="6">
    <name type="scientific">Streptococcus mutans</name>
    <dbReference type="NCBI Taxonomy" id="1309"/>
    <lineage>
        <taxon>Bacteria</taxon>
        <taxon>Bacillati</taxon>
        <taxon>Bacillota</taxon>
        <taxon>Bacilli</taxon>
        <taxon>Lactobacillales</taxon>
        <taxon>Streptococcaceae</taxon>
        <taxon>Streptococcus</taxon>
    </lineage>
</organism>
<dbReference type="InterPro" id="IPR049489">
    <property type="entry name" value="FabD-like_helical_ins"/>
</dbReference>
<reference evidence="6" key="1">
    <citation type="submission" date="2018-11" db="EMBL/GenBank/DDBJ databases">
        <authorList>
            <person name="Xie Z."/>
            <person name="Hao T."/>
            <person name="Chen Y."/>
        </authorList>
    </citation>
    <scope>NUCLEOTIDE SEQUENCE</scope>
    <source>
        <strain evidence="6">MT4653</strain>
    </source>
</reference>
<dbReference type="NCBIfam" id="TIGR02814">
    <property type="entry name" value="pfaD_fam"/>
    <property type="match status" value="1"/>
</dbReference>
<proteinExistence type="predicted"/>
<dbReference type="SUPFAM" id="SSF52151">
    <property type="entry name" value="FabD/lysophospholipase-like"/>
    <property type="match status" value="1"/>
</dbReference>
<protein>
    <recommendedName>
        <fullName evidence="1">[acyl-carrier-protein] S-malonyltransferase</fullName>
        <ecNumber evidence="1">2.3.1.39</ecNumber>
    </recommendedName>
</protein>
<accession>A0A4Y5R126</accession>
<dbReference type="SMART" id="SM00827">
    <property type="entry name" value="PKS_AT"/>
    <property type="match status" value="1"/>
</dbReference>
<feature type="domain" description="Malonyl-CoA:ACP transacylase (MAT)" evidence="5">
    <location>
        <begin position="5"/>
        <end position="290"/>
    </location>
</feature>
<dbReference type="PANTHER" id="PTHR42681:SF1">
    <property type="entry name" value="MALONYL-COA-ACYL CARRIER PROTEIN TRANSACYLASE, MITOCHONDRIAL"/>
    <property type="match status" value="1"/>
</dbReference>
<dbReference type="SUPFAM" id="SSF55048">
    <property type="entry name" value="Probable ACP-binding domain of malonyl-CoA ACP transacylase"/>
    <property type="match status" value="1"/>
</dbReference>
<dbReference type="InterPro" id="IPR016035">
    <property type="entry name" value="Acyl_Trfase/lysoPLipase"/>
</dbReference>
<dbReference type="InterPro" id="IPR014179">
    <property type="entry name" value="PfaD-like_TIM-barrel"/>
</dbReference>
<evidence type="ECO:0000256" key="2">
    <source>
        <dbReference type="ARBA" id="ARBA00022679"/>
    </source>
</evidence>
<keyword evidence="2 6" id="KW-0808">Transferase</keyword>
<comment type="catalytic activity">
    <reaction evidence="4">
        <text>holo-[ACP] + malonyl-CoA = malonyl-[ACP] + CoA</text>
        <dbReference type="Rhea" id="RHEA:41792"/>
        <dbReference type="Rhea" id="RHEA-COMP:9623"/>
        <dbReference type="Rhea" id="RHEA-COMP:9685"/>
        <dbReference type="ChEBI" id="CHEBI:57287"/>
        <dbReference type="ChEBI" id="CHEBI:57384"/>
        <dbReference type="ChEBI" id="CHEBI:64479"/>
        <dbReference type="ChEBI" id="CHEBI:78449"/>
        <dbReference type="EC" id="2.3.1.39"/>
    </reaction>
</comment>
<dbReference type="InterPro" id="IPR014043">
    <property type="entry name" value="Acyl_transferase_dom"/>
</dbReference>
<dbReference type="Gene3D" id="3.30.70.250">
    <property type="entry name" value="Malonyl-CoA ACP transacylase, ACP-binding"/>
    <property type="match status" value="1"/>
</dbReference>
<dbReference type="Gene3D" id="3.40.366.10">
    <property type="entry name" value="Malonyl-Coenzyme A Acyl Carrier Protein, domain 2"/>
    <property type="match status" value="1"/>
</dbReference>
<dbReference type="GO" id="GO:0006633">
    <property type="term" value="P:fatty acid biosynthetic process"/>
    <property type="evidence" value="ECO:0007669"/>
    <property type="project" value="TreeGrafter"/>
</dbReference>
<dbReference type="InterPro" id="IPR004410">
    <property type="entry name" value="Malonyl_CoA-ACP_transAc_FabD"/>
</dbReference>
<dbReference type="InterPro" id="IPR050858">
    <property type="entry name" value="Mal-CoA-ACP_Trans/PKS_FabD"/>
</dbReference>
<dbReference type="Pfam" id="PF21607">
    <property type="entry name" value="FabD_helical_ins"/>
    <property type="match status" value="1"/>
</dbReference>
<evidence type="ECO:0000313" key="6">
    <source>
        <dbReference type="EMBL" id="QCY50765.1"/>
    </source>
</evidence>
<dbReference type="RefSeq" id="WP_002275793.1">
    <property type="nucleotide sequence ID" value="NZ_RXYZ01000004.1"/>
</dbReference>
<dbReference type="EMBL" id="MK144294">
    <property type="protein sequence ID" value="QCY50765.1"/>
    <property type="molecule type" value="Genomic_DNA"/>
</dbReference>
<dbReference type="InterPro" id="IPR013785">
    <property type="entry name" value="Aldolase_TIM"/>
</dbReference>
<dbReference type="Pfam" id="PF00698">
    <property type="entry name" value="Acyl_transf_1"/>
    <property type="match status" value="1"/>
</dbReference>
<evidence type="ECO:0000256" key="3">
    <source>
        <dbReference type="ARBA" id="ARBA00023315"/>
    </source>
</evidence>
<dbReference type="GO" id="GO:0005829">
    <property type="term" value="C:cytosol"/>
    <property type="evidence" value="ECO:0007669"/>
    <property type="project" value="TreeGrafter"/>
</dbReference>
<name>A0A4Y5R126_STRMG</name>
<dbReference type="SUPFAM" id="SSF51412">
    <property type="entry name" value="Inosine monophosphate dehydrogenase (IMPDH)"/>
    <property type="match status" value="1"/>
</dbReference>
<dbReference type="GO" id="GO:0004314">
    <property type="term" value="F:[acyl-carrier-protein] S-malonyltransferase activity"/>
    <property type="evidence" value="ECO:0007669"/>
    <property type="project" value="UniProtKB-EC"/>
</dbReference>
<evidence type="ECO:0000259" key="5">
    <source>
        <dbReference type="SMART" id="SM00827"/>
    </source>
</evidence>